<gene>
    <name evidence="3" type="ORF">QBC38DRAFT_520684</name>
</gene>
<evidence type="ECO:0000313" key="4">
    <source>
        <dbReference type="Proteomes" id="UP001301958"/>
    </source>
</evidence>
<feature type="domain" description="Ecp2 effector protein-like" evidence="2">
    <location>
        <begin position="88"/>
        <end position="190"/>
    </location>
</feature>
<dbReference type="AlphaFoldDB" id="A0AAN7BFE0"/>
<protein>
    <submittedName>
        <fullName evidence="3">Necrosis-inducing factor-domain-containing protein</fullName>
    </submittedName>
</protein>
<feature type="chain" id="PRO_5042813850" evidence="1">
    <location>
        <begin position="17"/>
        <end position="208"/>
    </location>
</feature>
<evidence type="ECO:0000256" key="1">
    <source>
        <dbReference type="SAM" id="SignalP"/>
    </source>
</evidence>
<comment type="caution">
    <text evidence="3">The sequence shown here is derived from an EMBL/GenBank/DDBJ whole genome shotgun (WGS) entry which is preliminary data.</text>
</comment>
<evidence type="ECO:0000313" key="3">
    <source>
        <dbReference type="EMBL" id="KAK4221934.1"/>
    </source>
</evidence>
<dbReference type="Proteomes" id="UP001301958">
    <property type="component" value="Unassembled WGS sequence"/>
</dbReference>
<proteinExistence type="predicted"/>
<evidence type="ECO:0000259" key="2">
    <source>
        <dbReference type="Pfam" id="PF14856"/>
    </source>
</evidence>
<feature type="signal peptide" evidence="1">
    <location>
        <begin position="1"/>
        <end position="16"/>
    </location>
</feature>
<name>A0AAN7BFE0_9PEZI</name>
<dbReference type="EMBL" id="MU865503">
    <property type="protein sequence ID" value="KAK4221934.1"/>
    <property type="molecule type" value="Genomic_DNA"/>
</dbReference>
<dbReference type="Pfam" id="PF14856">
    <property type="entry name" value="Hce2"/>
    <property type="match status" value="1"/>
</dbReference>
<organism evidence="3 4">
    <name type="scientific">Podospora fimiseda</name>
    <dbReference type="NCBI Taxonomy" id="252190"/>
    <lineage>
        <taxon>Eukaryota</taxon>
        <taxon>Fungi</taxon>
        <taxon>Dikarya</taxon>
        <taxon>Ascomycota</taxon>
        <taxon>Pezizomycotina</taxon>
        <taxon>Sordariomycetes</taxon>
        <taxon>Sordariomycetidae</taxon>
        <taxon>Sordariales</taxon>
        <taxon>Podosporaceae</taxon>
        <taxon>Podospora</taxon>
    </lineage>
</organism>
<accession>A0AAN7BFE0</accession>
<sequence>MRFANVLGFATAITAAAVPNGKTAVSPDGYVYNVVDESLYIPDTITLEDGTTTTVLVHPAFKRGVAGTTPNDKLDKRLTWNSGGSADKCGASTFVNMSSSGSPKTTDCVLIRKHYQTSGGFFTAWDWDLNGSNWCRLVITNTCVFGIKSNNGLGVEVGALDIHDLTKDAINMFKTSGSPSRIGAEGNMGCSTNLPGGTPSVNWAIFHS</sequence>
<dbReference type="InterPro" id="IPR029226">
    <property type="entry name" value="Ecp2-like"/>
</dbReference>
<reference evidence="3" key="2">
    <citation type="submission" date="2023-05" db="EMBL/GenBank/DDBJ databases">
        <authorList>
            <consortium name="Lawrence Berkeley National Laboratory"/>
            <person name="Steindorff A."/>
            <person name="Hensen N."/>
            <person name="Bonometti L."/>
            <person name="Westerberg I."/>
            <person name="Brannstrom I.O."/>
            <person name="Guillou S."/>
            <person name="Cros-Aarteil S."/>
            <person name="Calhoun S."/>
            <person name="Haridas S."/>
            <person name="Kuo A."/>
            <person name="Mondo S."/>
            <person name="Pangilinan J."/>
            <person name="Riley R."/>
            <person name="Labutti K."/>
            <person name="Andreopoulos B."/>
            <person name="Lipzen A."/>
            <person name="Chen C."/>
            <person name="Yanf M."/>
            <person name="Daum C."/>
            <person name="Ng V."/>
            <person name="Clum A."/>
            <person name="Ohm R."/>
            <person name="Martin F."/>
            <person name="Silar P."/>
            <person name="Natvig D."/>
            <person name="Lalanne C."/>
            <person name="Gautier V."/>
            <person name="Ament-Velasquez S.L."/>
            <person name="Kruys A."/>
            <person name="Hutchinson M.I."/>
            <person name="Powell A.J."/>
            <person name="Barry K."/>
            <person name="Miller A.N."/>
            <person name="Grigoriev I.V."/>
            <person name="Debuchy R."/>
            <person name="Gladieux P."/>
            <person name="Thoren M.H."/>
            <person name="Johannesson H."/>
        </authorList>
    </citation>
    <scope>NUCLEOTIDE SEQUENCE</scope>
    <source>
        <strain evidence="3">CBS 990.96</strain>
    </source>
</reference>
<reference evidence="3" key="1">
    <citation type="journal article" date="2023" name="Mol. Phylogenet. Evol.">
        <title>Genome-scale phylogeny and comparative genomics of the fungal order Sordariales.</title>
        <authorList>
            <person name="Hensen N."/>
            <person name="Bonometti L."/>
            <person name="Westerberg I."/>
            <person name="Brannstrom I.O."/>
            <person name="Guillou S."/>
            <person name="Cros-Aarteil S."/>
            <person name="Calhoun S."/>
            <person name="Haridas S."/>
            <person name="Kuo A."/>
            <person name="Mondo S."/>
            <person name="Pangilinan J."/>
            <person name="Riley R."/>
            <person name="LaButti K."/>
            <person name="Andreopoulos B."/>
            <person name="Lipzen A."/>
            <person name="Chen C."/>
            <person name="Yan M."/>
            <person name="Daum C."/>
            <person name="Ng V."/>
            <person name="Clum A."/>
            <person name="Steindorff A."/>
            <person name="Ohm R.A."/>
            <person name="Martin F."/>
            <person name="Silar P."/>
            <person name="Natvig D.O."/>
            <person name="Lalanne C."/>
            <person name="Gautier V."/>
            <person name="Ament-Velasquez S.L."/>
            <person name="Kruys A."/>
            <person name="Hutchinson M.I."/>
            <person name="Powell A.J."/>
            <person name="Barry K."/>
            <person name="Miller A.N."/>
            <person name="Grigoriev I.V."/>
            <person name="Debuchy R."/>
            <person name="Gladieux P."/>
            <person name="Hiltunen Thoren M."/>
            <person name="Johannesson H."/>
        </authorList>
    </citation>
    <scope>NUCLEOTIDE SEQUENCE</scope>
    <source>
        <strain evidence="3">CBS 990.96</strain>
    </source>
</reference>
<keyword evidence="4" id="KW-1185">Reference proteome</keyword>
<keyword evidence="1" id="KW-0732">Signal</keyword>